<dbReference type="Proteomes" id="UP000517252">
    <property type="component" value="Unassembled WGS sequence"/>
</dbReference>
<gene>
    <name evidence="2" type="ORF">TASIC1_0002047600</name>
</gene>
<proteinExistence type="predicted"/>
<keyword evidence="1" id="KW-0812">Transmembrane</keyword>
<dbReference type="AlphaFoldDB" id="A0A6V8QM96"/>
<reference evidence="2 3" key="1">
    <citation type="submission" date="2020-07" db="EMBL/GenBank/DDBJ databases">
        <title>Trichoderma asperellum IC-1 whole genome shotgun sequence.</title>
        <authorList>
            <person name="Kanamasa S."/>
            <person name="Takahashi H."/>
        </authorList>
    </citation>
    <scope>NUCLEOTIDE SEQUENCE [LARGE SCALE GENOMIC DNA]</scope>
    <source>
        <strain evidence="2 3">IC-1</strain>
    </source>
</reference>
<accession>A0A6V8QM96</accession>
<feature type="transmembrane region" description="Helical" evidence="1">
    <location>
        <begin position="437"/>
        <end position="459"/>
    </location>
</feature>
<evidence type="ECO:0000313" key="2">
    <source>
        <dbReference type="EMBL" id="GFP53292.1"/>
    </source>
</evidence>
<protein>
    <submittedName>
        <fullName evidence="2">Uncharacterized protein</fullName>
    </submittedName>
</protein>
<dbReference type="EMBL" id="BLZH01000002">
    <property type="protein sequence ID" value="GFP53292.1"/>
    <property type="molecule type" value="Genomic_DNA"/>
</dbReference>
<organism evidence="2 3">
    <name type="scientific">Trichoderma asperellum</name>
    <name type="common">Filamentous fungus</name>
    <dbReference type="NCBI Taxonomy" id="101201"/>
    <lineage>
        <taxon>Eukaryota</taxon>
        <taxon>Fungi</taxon>
        <taxon>Dikarya</taxon>
        <taxon>Ascomycota</taxon>
        <taxon>Pezizomycotina</taxon>
        <taxon>Sordariomycetes</taxon>
        <taxon>Hypocreomycetidae</taxon>
        <taxon>Hypocreales</taxon>
        <taxon>Hypocreaceae</taxon>
        <taxon>Trichoderma</taxon>
    </lineage>
</organism>
<name>A0A6V8QM96_TRIAP</name>
<feature type="transmembrane region" description="Helical" evidence="1">
    <location>
        <begin position="385"/>
        <end position="405"/>
    </location>
</feature>
<keyword evidence="1" id="KW-0472">Membrane</keyword>
<dbReference type="OrthoDB" id="3549294at2759"/>
<comment type="caution">
    <text evidence="2">The sequence shown here is derived from an EMBL/GenBank/DDBJ whole genome shotgun (WGS) entry which is preliminary data.</text>
</comment>
<evidence type="ECO:0000313" key="3">
    <source>
        <dbReference type="Proteomes" id="UP000517252"/>
    </source>
</evidence>
<evidence type="ECO:0000256" key="1">
    <source>
        <dbReference type="SAM" id="Phobius"/>
    </source>
</evidence>
<sequence>MASSNSTPLTSIDSMNSQIEKVVPTADQSKFVRGFSKELWQGLAAAARSLSFGRNTIDLGSLIKHGPKMPDDMEGTTELTGFASWEITEEPQSLNHPLRVSPHGPRTGLKRRWNLMKLQPTSCEISGRSSFQVSNSESNGLAFMFLAWSYILCVFLLEEQRIPVIYEDAAAPSGDEATTSNEFVVDLGDASYEEYRWWSTILSPGQGWKATRLGHPVWAVSFTGNVKFKIINQRSASQLSEEIEEIKPPTSKEAAGFLSRFASLYNLESQAVLGLAMALTVPLHHNMSSTIHIPQPHLAKPSTVSLASVIDKEFHNLSYYMALSSNPTFVASALWSVFWEPEVDCNLVTPWFDPIIDVLQPLIEDENLEMVGHILALRRPGVAPLWYGLLACGTTETVLAIVPYLKTLNTRVPTKLMPEVAETRSHGLTRGDFGTSAAMLGKLALIFGIFQLLHFALLAPSMAMSLKSWYASILNARDINGHTRDSRGY</sequence>
<keyword evidence="1" id="KW-1133">Transmembrane helix</keyword>